<dbReference type="InterPro" id="IPR032710">
    <property type="entry name" value="NTF2-like_dom_sf"/>
</dbReference>
<dbReference type="Gene3D" id="3.10.450.50">
    <property type="match status" value="1"/>
</dbReference>
<dbReference type="GO" id="GO:0030638">
    <property type="term" value="P:polyketide metabolic process"/>
    <property type="evidence" value="ECO:0007669"/>
    <property type="project" value="InterPro"/>
</dbReference>
<reference evidence="1 2" key="1">
    <citation type="submission" date="2016-07" db="EMBL/GenBank/DDBJ databases">
        <title>Genome of Pelobium manganitolerans.</title>
        <authorList>
            <person name="Wu S."/>
            <person name="Wang G."/>
        </authorList>
    </citation>
    <scope>NUCLEOTIDE SEQUENCE [LARGE SCALE GENOMIC DNA]</scope>
    <source>
        <strain evidence="1 2">YS-25</strain>
    </source>
</reference>
<keyword evidence="2" id="KW-1185">Reference proteome</keyword>
<gene>
    <name evidence="1" type="ORF">BCY91_16275</name>
</gene>
<dbReference type="OrthoDB" id="9812089at2"/>
<protein>
    <recommendedName>
        <fullName evidence="3">Ester cyclase</fullName>
    </recommendedName>
</protein>
<comment type="caution">
    <text evidence="1">The sequence shown here is derived from an EMBL/GenBank/DDBJ whole genome shotgun (WGS) entry which is preliminary data.</text>
</comment>
<name>A0A419S8B7_9SPHI</name>
<dbReference type="Pfam" id="PF07366">
    <property type="entry name" value="SnoaL"/>
    <property type="match status" value="1"/>
</dbReference>
<evidence type="ECO:0000313" key="2">
    <source>
        <dbReference type="Proteomes" id="UP000283433"/>
    </source>
</evidence>
<evidence type="ECO:0008006" key="3">
    <source>
        <dbReference type="Google" id="ProtNLM"/>
    </source>
</evidence>
<sequence length="138" mass="15683">MNNQDLIINFINDFWNKQSFANATIYLCDDYRDFSLPKSLGNDVKATIKWIEMTSEAFSHFTHIEDVLADKNRAMVKVKLQLRHIGLWRGIESTGTSLTVNGFRYFKINDGKIAEHWGLIDGNAIEAQLTAIQNGCAV</sequence>
<evidence type="ECO:0000313" key="1">
    <source>
        <dbReference type="EMBL" id="RKD17999.1"/>
    </source>
</evidence>
<dbReference type="AlphaFoldDB" id="A0A419S8B7"/>
<dbReference type="SUPFAM" id="SSF54427">
    <property type="entry name" value="NTF2-like"/>
    <property type="match status" value="1"/>
</dbReference>
<accession>A0A419S8B7</accession>
<organism evidence="1 2">
    <name type="scientific">Pelobium manganitolerans</name>
    <dbReference type="NCBI Taxonomy" id="1842495"/>
    <lineage>
        <taxon>Bacteria</taxon>
        <taxon>Pseudomonadati</taxon>
        <taxon>Bacteroidota</taxon>
        <taxon>Sphingobacteriia</taxon>
        <taxon>Sphingobacteriales</taxon>
        <taxon>Sphingobacteriaceae</taxon>
        <taxon>Pelobium</taxon>
    </lineage>
</organism>
<dbReference type="RefSeq" id="WP_120181069.1">
    <property type="nucleotide sequence ID" value="NZ_MBTA01000006.1"/>
</dbReference>
<dbReference type="InterPro" id="IPR009959">
    <property type="entry name" value="Cyclase_SnoaL-like"/>
</dbReference>
<proteinExistence type="predicted"/>
<dbReference type="EMBL" id="MBTA01000006">
    <property type="protein sequence ID" value="RKD17999.1"/>
    <property type="molecule type" value="Genomic_DNA"/>
</dbReference>
<dbReference type="Proteomes" id="UP000283433">
    <property type="component" value="Unassembled WGS sequence"/>
</dbReference>